<dbReference type="Proteomes" id="UP001215280">
    <property type="component" value="Unassembled WGS sequence"/>
</dbReference>
<dbReference type="AlphaFoldDB" id="A0AAD7K3V2"/>
<protein>
    <recommendedName>
        <fullName evidence="4">Ubiquitin-like protease family profile domain-containing protein</fullName>
    </recommendedName>
</protein>
<dbReference type="GO" id="GO:0008234">
    <property type="term" value="F:cysteine-type peptidase activity"/>
    <property type="evidence" value="ECO:0007669"/>
    <property type="project" value="InterPro"/>
</dbReference>
<proteinExistence type="inferred from homology"/>
<keyword evidence="3" id="KW-0378">Hydrolase</keyword>
<dbReference type="InterPro" id="IPR003653">
    <property type="entry name" value="Peptidase_C48_C"/>
</dbReference>
<evidence type="ECO:0000313" key="6">
    <source>
        <dbReference type="Proteomes" id="UP001215280"/>
    </source>
</evidence>
<dbReference type="GO" id="GO:0019783">
    <property type="term" value="F:ubiquitin-like protein peptidase activity"/>
    <property type="evidence" value="ECO:0007669"/>
    <property type="project" value="UniProtKB-ARBA"/>
</dbReference>
<accession>A0AAD7K3V2</accession>
<evidence type="ECO:0000256" key="2">
    <source>
        <dbReference type="ARBA" id="ARBA00022670"/>
    </source>
</evidence>
<keyword evidence="6" id="KW-1185">Reference proteome</keyword>
<gene>
    <name evidence="5" type="ORF">DFH07DRAFT_951674</name>
</gene>
<evidence type="ECO:0000256" key="3">
    <source>
        <dbReference type="ARBA" id="ARBA00022801"/>
    </source>
</evidence>
<comment type="caution">
    <text evidence="5">The sequence shown here is derived from an EMBL/GenBank/DDBJ whole genome shotgun (WGS) entry which is preliminary data.</text>
</comment>
<dbReference type="GO" id="GO:0006508">
    <property type="term" value="P:proteolysis"/>
    <property type="evidence" value="ECO:0007669"/>
    <property type="project" value="UniProtKB-KW"/>
</dbReference>
<sequence length="359" mass="41491">MDDTINIHDEEDQYYETTWVPPDWIGCRKEYRDIPPMVDTALRNILQIPPSFLHNLPAKTISIAELLLFELPPIADPDINPMDDDTKWFSDQTVSANAEELIPFLAVPNQDLMNHLLNQFGQAWFDGERTVHTWINPNICFPFWILTYWAEVLAAAAAKDCWIHAISWLEGTGKTMEELEMKRTVKLLWRDIPWHGNLPGFASIPVVDLTSFLSQDYLTGNLVDAMLDLLSIRLTESMGPIADNTLVVNTTFADFIRLLLPTEDGQQTILAHPGAQKYLRRYGSWFRSPDHTHLYFVLHRPPEHWTACSVDFKTKRIRYGDSLRWKRPQDFFSALESWTAYHLPDAKFVVTDDLLFRTG</sequence>
<reference evidence="5" key="1">
    <citation type="submission" date="2023-03" db="EMBL/GenBank/DDBJ databases">
        <title>Massive genome expansion in bonnet fungi (Mycena s.s.) driven by repeated elements and novel gene families across ecological guilds.</title>
        <authorList>
            <consortium name="Lawrence Berkeley National Laboratory"/>
            <person name="Harder C.B."/>
            <person name="Miyauchi S."/>
            <person name="Viragh M."/>
            <person name="Kuo A."/>
            <person name="Thoen E."/>
            <person name="Andreopoulos B."/>
            <person name="Lu D."/>
            <person name="Skrede I."/>
            <person name="Drula E."/>
            <person name="Henrissat B."/>
            <person name="Morin E."/>
            <person name="Kohler A."/>
            <person name="Barry K."/>
            <person name="LaButti K."/>
            <person name="Morin E."/>
            <person name="Salamov A."/>
            <person name="Lipzen A."/>
            <person name="Mereny Z."/>
            <person name="Hegedus B."/>
            <person name="Baldrian P."/>
            <person name="Stursova M."/>
            <person name="Weitz H."/>
            <person name="Taylor A."/>
            <person name="Grigoriev I.V."/>
            <person name="Nagy L.G."/>
            <person name="Martin F."/>
            <person name="Kauserud H."/>
        </authorList>
    </citation>
    <scope>NUCLEOTIDE SEQUENCE</scope>
    <source>
        <strain evidence="5">CBHHK188m</strain>
    </source>
</reference>
<dbReference type="Pfam" id="PF02902">
    <property type="entry name" value="Peptidase_C48"/>
    <property type="match status" value="1"/>
</dbReference>
<dbReference type="InterPro" id="IPR038765">
    <property type="entry name" value="Papain-like_cys_pep_sf"/>
</dbReference>
<dbReference type="SUPFAM" id="SSF54001">
    <property type="entry name" value="Cysteine proteinases"/>
    <property type="match status" value="1"/>
</dbReference>
<dbReference type="Gene3D" id="3.40.395.10">
    <property type="entry name" value="Adenoviral Proteinase, Chain A"/>
    <property type="match status" value="1"/>
</dbReference>
<evidence type="ECO:0000256" key="1">
    <source>
        <dbReference type="ARBA" id="ARBA00005234"/>
    </source>
</evidence>
<keyword evidence="2" id="KW-0645">Protease</keyword>
<name>A0AAD7K3V2_9AGAR</name>
<comment type="similarity">
    <text evidence="1">Belongs to the peptidase C48 family.</text>
</comment>
<dbReference type="EMBL" id="JARJLG010000012">
    <property type="protein sequence ID" value="KAJ7776542.1"/>
    <property type="molecule type" value="Genomic_DNA"/>
</dbReference>
<feature type="domain" description="Ubiquitin-like protease family profile" evidence="4">
    <location>
        <begin position="218"/>
        <end position="339"/>
    </location>
</feature>
<evidence type="ECO:0000313" key="5">
    <source>
        <dbReference type="EMBL" id="KAJ7776542.1"/>
    </source>
</evidence>
<organism evidence="5 6">
    <name type="scientific">Mycena maculata</name>
    <dbReference type="NCBI Taxonomy" id="230809"/>
    <lineage>
        <taxon>Eukaryota</taxon>
        <taxon>Fungi</taxon>
        <taxon>Dikarya</taxon>
        <taxon>Basidiomycota</taxon>
        <taxon>Agaricomycotina</taxon>
        <taxon>Agaricomycetes</taxon>
        <taxon>Agaricomycetidae</taxon>
        <taxon>Agaricales</taxon>
        <taxon>Marasmiineae</taxon>
        <taxon>Mycenaceae</taxon>
        <taxon>Mycena</taxon>
    </lineage>
</organism>
<evidence type="ECO:0000259" key="4">
    <source>
        <dbReference type="Pfam" id="PF02902"/>
    </source>
</evidence>